<dbReference type="Proteomes" id="UP001632037">
    <property type="component" value="Unassembled WGS sequence"/>
</dbReference>
<sequence>MEATTNETKATAWVTDVGLLEKKMLCQQDTQPMRPNVNATLLPQEVAPRRQNGAAQHVGEAHPLHGVTGHVRAVHESPQTQAAHVANVTEKAVSDLYAACRVLARRSYWKSSSRSLGYADQATH</sequence>
<gene>
    <name evidence="1" type="ORF">V7S43_009564</name>
</gene>
<protein>
    <submittedName>
        <fullName evidence="1">Uncharacterized protein</fullName>
    </submittedName>
</protein>
<organism evidence="1 2">
    <name type="scientific">Phytophthora oleae</name>
    <dbReference type="NCBI Taxonomy" id="2107226"/>
    <lineage>
        <taxon>Eukaryota</taxon>
        <taxon>Sar</taxon>
        <taxon>Stramenopiles</taxon>
        <taxon>Oomycota</taxon>
        <taxon>Peronosporomycetes</taxon>
        <taxon>Peronosporales</taxon>
        <taxon>Peronosporaceae</taxon>
        <taxon>Phytophthora</taxon>
    </lineage>
</organism>
<comment type="caution">
    <text evidence="1">The sequence shown here is derived from an EMBL/GenBank/DDBJ whole genome shotgun (WGS) entry which is preliminary data.</text>
</comment>
<dbReference type="AlphaFoldDB" id="A0ABD3FIZ4"/>
<proteinExistence type="predicted"/>
<name>A0ABD3FIZ4_9STRA</name>
<reference evidence="1 2" key="1">
    <citation type="submission" date="2024-09" db="EMBL/GenBank/DDBJ databases">
        <title>Genome sequencing and assembly of Phytophthora oleae, isolate VK10A, causative agent of rot of olive drupes.</title>
        <authorList>
            <person name="Conti Taguali S."/>
            <person name="Riolo M."/>
            <person name="La Spada F."/>
            <person name="Cacciola S.O."/>
            <person name="Dionisio G."/>
        </authorList>
    </citation>
    <scope>NUCLEOTIDE SEQUENCE [LARGE SCALE GENOMIC DNA]</scope>
    <source>
        <strain evidence="1 2">VK10A</strain>
    </source>
</reference>
<evidence type="ECO:0000313" key="2">
    <source>
        <dbReference type="Proteomes" id="UP001632037"/>
    </source>
</evidence>
<accession>A0ABD3FIZ4</accession>
<keyword evidence="2" id="KW-1185">Reference proteome</keyword>
<dbReference type="EMBL" id="JBIMZQ010000020">
    <property type="protein sequence ID" value="KAL3665529.1"/>
    <property type="molecule type" value="Genomic_DNA"/>
</dbReference>
<evidence type="ECO:0000313" key="1">
    <source>
        <dbReference type="EMBL" id="KAL3665529.1"/>
    </source>
</evidence>